<reference evidence="1" key="1">
    <citation type="submission" date="2022-10" db="EMBL/GenBank/DDBJ databases">
        <title>Adaptive evolution leads to modifications in subtelomeric GC content in a zoonotic Cryptosporidium species.</title>
        <authorList>
            <person name="Li J."/>
            <person name="Feng Y."/>
            <person name="Xiao L."/>
        </authorList>
    </citation>
    <scope>NUCLEOTIDE SEQUENCE</scope>
    <source>
        <strain evidence="1">25894</strain>
    </source>
</reference>
<evidence type="ECO:0000313" key="1">
    <source>
        <dbReference type="EMBL" id="KAJ1604375.1"/>
    </source>
</evidence>
<accession>A0ABQ8P2J8</accession>
<protein>
    <submittedName>
        <fullName evidence="1">SAC3/GANP/Rpn12p</fullName>
    </submittedName>
</protein>
<name>A0ABQ8P2J8_9CRYT</name>
<organism evidence="1 2">
    <name type="scientific">Cryptosporidium canis</name>
    <dbReference type="NCBI Taxonomy" id="195482"/>
    <lineage>
        <taxon>Eukaryota</taxon>
        <taxon>Sar</taxon>
        <taxon>Alveolata</taxon>
        <taxon>Apicomplexa</taxon>
        <taxon>Conoidasida</taxon>
        <taxon>Coccidia</taxon>
        <taxon>Eucoccidiorida</taxon>
        <taxon>Eimeriorina</taxon>
        <taxon>Cryptosporidiidae</taxon>
        <taxon>Cryptosporidium</taxon>
    </lineage>
</organism>
<dbReference type="Proteomes" id="UP001071777">
    <property type="component" value="Unassembled WGS sequence"/>
</dbReference>
<gene>
    <name evidence="1" type="ORF">OJ252_3736</name>
</gene>
<dbReference type="EMBL" id="JAPCXB010000259">
    <property type="protein sequence ID" value="KAJ1604375.1"/>
    <property type="molecule type" value="Genomic_DNA"/>
</dbReference>
<proteinExistence type="predicted"/>
<evidence type="ECO:0000313" key="2">
    <source>
        <dbReference type="Proteomes" id="UP001071777"/>
    </source>
</evidence>
<sequence length="99" mass="10915">MSQQSTTGQTSLIAGFRVGSKAIRGWNQPDSSAQGCLAVQSQGVVDMENPNTNAQMDPASAQKSMEDWYKAHYYDYYFKAYKSNGLDDLTSSQYAHSCV</sequence>
<feature type="non-terminal residue" evidence="1">
    <location>
        <position position="99"/>
    </location>
</feature>
<keyword evidence="2" id="KW-1185">Reference proteome</keyword>
<comment type="caution">
    <text evidence="1">The sequence shown here is derived from an EMBL/GenBank/DDBJ whole genome shotgun (WGS) entry which is preliminary data.</text>
</comment>